<dbReference type="EMBL" id="ASHM01013498">
    <property type="protein sequence ID" value="PNX95464.1"/>
    <property type="molecule type" value="Genomic_DNA"/>
</dbReference>
<comment type="caution">
    <text evidence="16">The sequence shown here is derived from an EMBL/GenBank/DDBJ whole genome shotgun (WGS) entry which is preliminary data.</text>
</comment>
<comment type="caution">
    <text evidence="12">Lacks conserved residue(s) required for the propagation of feature annotation.</text>
</comment>
<evidence type="ECO:0000256" key="6">
    <source>
        <dbReference type="ARBA" id="ARBA00022723"/>
    </source>
</evidence>
<evidence type="ECO:0000259" key="15">
    <source>
        <dbReference type="SMART" id="SM00562"/>
    </source>
</evidence>
<keyword evidence="5 14" id="KW-0808">Transferase</keyword>
<accession>A0A2K3MXJ6</accession>
<dbReference type="PROSITE" id="PS51374">
    <property type="entry name" value="NDPK_LIKE"/>
    <property type="match status" value="1"/>
</dbReference>
<dbReference type="EC" id="2.7.4.6" evidence="14"/>
<dbReference type="InterPro" id="IPR001564">
    <property type="entry name" value="Nucleoside_diP_kinase"/>
</dbReference>
<dbReference type="Gene3D" id="3.30.70.141">
    <property type="entry name" value="Nucleoside diphosphate kinase-like domain"/>
    <property type="match status" value="1"/>
</dbReference>
<evidence type="ECO:0000256" key="3">
    <source>
        <dbReference type="ARBA" id="ARBA00008142"/>
    </source>
</evidence>
<dbReference type="GO" id="GO:0004550">
    <property type="term" value="F:nucleoside diphosphate kinase activity"/>
    <property type="evidence" value="ECO:0007669"/>
    <property type="project" value="UniProtKB-EC"/>
</dbReference>
<dbReference type="GO" id="GO:0046872">
    <property type="term" value="F:metal ion binding"/>
    <property type="evidence" value="ECO:0007669"/>
    <property type="project" value="UniProtKB-KW"/>
</dbReference>
<keyword evidence="11" id="KW-0546">Nucleotide metabolism</keyword>
<evidence type="ECO:0000256" key="13">
    <source>
        <dbReference type="RuleBase" id="RU004011"/>
    </source>
</evidence>
<dbReference type="PANTHER" id="PTHR46161:SF3">
    <property type="entry name" value="NUCLEOSIDE DIPHOSPHATE KINASE DDB_G0292928-RELATED"/>
    <property type="match status" value="1"/>
</dbReference>
<comment type="similarity">
    <text evidence="3 12 13">Belongs to the NDK family.</text>
</comment>
<dbReference type="PRINTS" id="PR01243">
    <property type="entry name" value="NUCDPKINASE"/>
</dbReference>
<keyword evidence="6" id="KW-0479">Metal-binding</keyword>
<evidence type="ECO:0000256" key="14">
    <source>
        <dbReference type="RuleBase" id="RU004013"/>
    </source>
</evidence>
<evidence type="ECO:0000256" key="1">
    <source>
        <dbReference type="ARBA" id="ARBA00000082"/>
    </source>
</evidence>
<evidence type="ECO:0000313" key="16">
    <source>
        <dbReference type="EMBL" id="PNX95464.1"/>
    </source>
</evidence>
<protein>
    <recommendedName>
        <fullName evidence="14">Nucleoside diphosphate kinase</fullName>
        <ecNumber evidence="14">2.7.4.6</ecNumber>
    </recommendedName>
</protein>
<dbReference type="ExpressionAtlas" id="A0A2K3MXJ6">
    <property type="expression patterns" value="baseline"/>
</dbReference>
<reference evidence="16 17" key="2">
    <citation type="journal article" date="2017" name="Front. Plant Sci.">
        <title>Gene Classification and Mining of Molecular Markers Useful in Red Clover (Trifolium pratense) Breeding.</title>
        <authorList>
            <person name="Istvanek J."/>
            <person name="Dluhosova J."/>
            <person name="Dluhos P."/>
            <person name="Patkova L."/>
            <person name="Nedelnik J."/>
            <person name="Repkova J."/>
        </authorList>
    </citation>
    <scope>NUCLEOTIDE SEQUENCE [LARGE SCALE GENOMIC DNA]</scope>
    <source>
        <strain evidence="17">cv. Tatra</strain>
        <tissue evidence="16">Young leaves</tissue>
    </source>
</reference>
<keyword evidence="8 14" id="KW-0418">Kinase</keyword>
<evidence type="ECO:0000256" key="11">
    <source>
        <dbReference type="ARBA" id="ARBA00023080"/>
    </source>
</evidence>
<dbReference type="Pfam" id="PF00334">
    <property type="entry name" value="NDK"/>
    <property type="match status" value="1"/>
</dbReference>
<dbReference type="Proteomes" id="UP000236291">
    <property type="component" value="Unassembled WGS sequence"/>
</dbReference>
<name>A0A2K3MXJ6_TRIPR</name>
<feature type="domain" description="Nucleoside diphosphate kinase-like" evidence="15">
    <location>
        <begin position="4"/>
        <end position="100"/>
    </location>
</feature>
<evidence type="ECO:0000256" key="7">
    <source>
        <dbReference type="ARBA" id="ARBA00022741"/>
    </source>
</evidence>
<sequence length="100" mass="10998">MRGKENDAYLSPECKDADCSMRCEANGPVLIMILEKNNAIADWRALMGPTDASNAKITHPHSIRAKCGLDTEKNCVHGSDSPKSAQREILFFFEELSAGE</sequence>
<gene>
    <name evidence="16" type="ORF">L195_g018656</name>
</gene>
<dbReference type="STRING" id="57577.A0A2K3MXJ6"/>
<dbReference type="AlphaFoldDB" id="A0A2K3MXJ6"/>
<proteinExistence type="inferred from homology"/>
<dbReference type="InterPro" id="IPR023005">
    <property type="entry name" value="Nucleoside_diP_kinase_AS"/>
</dbReference>
<keyword evidence="10" id="KW-0460">Magnesium</keyword>
<evidence type="ECO:0000256" key="10">
    <source>
        <dbReference type="ARBA" id="ARBA00022842"/>
    </source>
</evidence>
<dbReference type="SMART" id="SM00562">
    <property type="entry name" value="NDK"/>
    <property type="match status" value="1"/>
</dbReference>
<evidence type="ECO:0000313" key="17">
    <source>
        <dbReference type="Proteomes" id="UP000236291"/>
    </source>
</evidence>
<dbReference type="GO" id="GO:0006228">
    <property type="term" value="P:UTP biosynthetic process"/>
    <property type="evidence" value="ECO:0007669"/>
    <property type="project" value="InterPro"/>
</dbReference>
<evidence type="ECO:0000256" key="12">
    <source>
        <dbReference type="PROSITE-ProRule" id="PRU00706"/>
    </source>
</evidence>
<reference evidence="16 17" key="1">
    <citation type="journal article" date="2014" name="Am. J. Bot.">
        <title>Genome assembly and annotation for red clover (Trifolium pratense; Fabaceae).</title>
        <authorList>
            <person name="Istvanek J."/>
            <person name="Jaros M."/>
            <person name="Krenek A."/>
            <person name="Repkova J."/>
        </authorList>
    </citation>
    <scope>NUCLEOTIDE SEQUENCE [LARGE SCALE GENOMIC DNA]</scope>
    <source>
        <strain evidence="17">cv. Tatra</strain>
        <tissue evidence="16">Young leaves</tissue>
    </source>
</reference>
<evidence type="ECO:0000256" key="5">
    <source>
        <dbReference type="ARBA" id="ARBA00022679"/>
    </source>
</evidence>
<keyword evidence="4" id="KW-0963">Cytoplasm</keyword>
<comment type="catalytic activity">
    <reaction evidence="2">
        <text>a ribonucleoside 5'-diphosphate + ATP = a ribonucleoside 5'-triphosphate + ADP</text>
        <dbReference type="Rhea" id="RHEA:18113"/>
        <dbReference type="ChEBI" id="CHEBI:30616"/>
        <dbReference type="ChEBI" id="CHEBI:57930"/>
        <dbReference type="ChEBI" id="CHEBI:61557"/>
        <dbReference type="ChEBI" id="CHEBI:456216"/>
        <dbReference type="EC" id="2.7.4.6"/>
    </reaction>
</comment>
<evidence type="ECO:0000256" key="2">
    <source>
        <dbReference type="ARBA" id="ARBA00000937"/>
    </source>
</evidence>
<dbReference type="PROSITE" id="PS00469">
    <property type="entry name" value="NDPK"/>
    <property type="match status" value="1"/>
</dbReference>
<organism evidence="16 17">
    <name type="scientific">Trifolium pratense</name>
    <name type="common">Red clover</name>
    <dbReference type="NCBI Taxonomy" id="57577"/>
    <lineage>
        <taxon>Eukaryota</taxon>
        <taxon>Viridiplantae</taxon>
        <taxon>Streptophyta</taxon>
        <taxon>Embryophyta</taxon>
        <taxon>Tracheophyta</taxon>
        <taxon>Spermatophyta</taxon>
        <taxon>Magnoliopsida</taxon>
        <taxon>eudicotyledons</taxon>
        <taxon>Gunneridae</taxon>
        <taxon>Pentapetalae</taxon>
        <taxon>rosids</taxon>
        <taxon>fabids</taxon>
        <taxon>Fabales</taxon>
        <taxon>Fabaceae</taxon>
        <taxon>Papilionoideae</taxon>
        <taxon>50 kb inversion clade</taxon>
        <taxon>NPAAA clade</taxon>
        <taxon>Hologalegina</taxon>
        <taxon>IRL clade</taxon>
        <taxon>Trifolieae</taxon>
        <taxon>Trifolium</taxon>
    </lineage>
</organism>
<keyword evidence="9 14" id="KW-0067">ATP-binding</keyword>
<dbReference type="GO" id="GO:0006241">
    <property type="term" value="P:CTP biosynthetic process"/>
    <property type="evidence" value="ECO:0007669"/>
    <property type="project" value="InterPro"/>
</dbReference>
<dbReference type="SUPFAM" id="SSF54919">
    <property type="entry name" value="Nucleoside diphosphate kinase, NDK"/>
    <property type="match status" value="1"/>
</dbReference>
<dbReference type="GO" id="GO:0006183">
    <property type="term" value="P:GTP biosynthetic process"/>
    <property type="evidence" value="ECO:0007669"/>
    <property type="project" value="InterPro"/>
</dbReference>
<keyword evidence="7 14" id="KW-0547">Nucleotide-binding</keyword>
<evidence type="ECO:0000256" key="9">
    <source>
        <dbReference type="ARBA" id="ARBA00022840"/>
    </source>
</evidence>
<dbReference type="PANTHER" id="PTHR46161">
    <property type="entry name" value="NUCLEOSIDE DIPHOSPHATE KINASE"/>
    <property type="match status" value="1"/>
</dbReference>
<dbReference type="GO" id="GO:0005524">
    <property type="term" value="F:ATP binding"/>
    <property type="evidence" value="ECO:0007669"/>
    <property type="project" value="UniProtKB-KW"/>
</dbReference>
<dbReference type="InterPro" id="IPR036850">
    <property type="entry name" value="NDK-like_dom_sf"/>
</dbReference>
<dbReference type="InterPro" id="IPR034907">
    <property type="entry name" value="NDK-like_dom"/>
</dbReference>
<evidence type="ECO:0000256" key="8">
    <source>
        <dbReference type="ARBA" id="ARBA00022777"/>
    </source>
</evidence>
<comment type="catalytic activity">
    <reaction evidence="1 14">
        <text>a 2'-deoxyribonucleoside 5'-diphosphate + ATP = a 2'-deoxyribonucleoside 5'-triphosphate + ADP</text>
        <dbReference type="Rhea" id="RHEA:44640"/>
        <dbReference type="ChEBI" id="CHEBI:30616"/>
        <dbReference type="ChEBI" id="CHEBI:61560"/>
        <dbReference type="ChEBI" id="CHEBI:73316"/>
        <dbReference type="ChEBI" id="CHEBI:456216"/>
        <dbReference type="EC" id="2.7.4.6"/>
    </reaction>
</comment>
<evidence type="ECO:0000256" key="4">
    <source>
        <dbReference type="ARBA" id="ARBA00022490"/>
    </source>
</evidence>